<keyword evidence="4" id="KW-1185">Reference proteome</keyword>
<dbReference type="AlphaFoldDB" id="A0A9X2FK59"/>
<dbReference type="PIRSF" id="PIRSF021438">
    <property type="entry name" value="DltD"/>
    <property type="match status" value="1"/>
</dbReference>
<dbReference type="NCBIfam" id="TIGR04092">
    <property type="entry name" value="LTA_DltD"/>
    <property type="match status" value="1"/>
</dbReference>
<proteinExistence type="inferred from homology"/>
<dbReference type="Proteomes" id="UP001139006">
    <property type="component" value="Unassembled WGS sequence"/>
</dbReference>
<keyword evidence="2" id="KW-1133">Transmembrane helix</keyword>
<gene>
    <name evidence="3" type="primary">dltD</name>
    <name evidence="3" type="ORF">LB941_05590</name>
</gene>
<keyword evidence="1 2" id="KW-0472">Membrane</keyword>
<dbReference type="Pfam" id="PF04914">
    <property type="entry name" value="DltD"/>
    <property type="match status" value="1"/>
</dbReference>
<dbReference type="GO" id="GO:0005886">
    <property type="term" value="C:plasma membrane"/>
    <property type="evidence" value="ECO:0007669"/>
    <property type="project" value="UniProtKB-UniRule"/>
</dbReference>
<dbReference type="GO" id="GO:0070395">
    <property type="term" value="P:lipoteichoic acid biosynthetic process"/>
    <property type="evidence" value="ECO:0007669"/>
    <property type="project" value="UniProtKB-UniRule"/>
</dbReference>
<evidence type="ECO:0000313" key="4">
    <source>
        <dbReference type="Proteomes" id="UP001139006"/>
    </source>
</evidence>
<dbReference type="EMBL" id="JAIULA010000008">
    <property type="protein sequence ID" value="MCP0886810.1"/>
    <property type="molecule type" value="Genomic_DNA"/>
</dbReference>
<sequence>MSFKKKLWLIFGPVIVAILILLVFLVSPFKLNVNKKILPGASISQSVDVFKGTAIKKAALEKNYVAFMGSSELSRIDPLHPSVLARKYHRSYRPFLLGAAGSQSLSHYWAMQGINRQLKNKKAVFIISPQWFVKKGIDPQAFAYYYSNLQVITWLKTADKSEMDIYAAKRLLQMKNLHSDSIIEDAVERIASGKTLTDIQKTYVDLKYNELSHEDQLFSVLHVNTRTSIIKRQMKQLPDTYNYSKLDKLAYDLGKKNTTNNPFEVDNVFWKKRLKGAYKNLQNEQSDFNYVSSPEYADFQLVLNQFAKNNTNVLFVIPPINKSWAKYTGLSMKMIATFDKKIKYQLKQQGFTNIVDMSKDGSEHYFMQDTIHLGWRGWLKLDKYVDPFLTKKQKTPKFKINNYFYSKNWQNLHGNSLNKVVD</sequence>
<dbReference type="RefSeq" id="WP_253360189.1">
    <property type="nucleotide sequence ID" value="NZ_JAIULA010000008.1"/>
</dbReference>
<evidence type="ECO:0000256" key="1">
    <source>
        <dbReference type="PIRNR" id="PIRNR021438"/>
    </source>
</evidence>
<reference evidence="3 4" key="1">
    <citation type="journal article" date="2023" name="Int. J. Syst. Evol. Microbiol.">
        <title>Ligilactobacillus ubinensis sp. nov., a novel species isolated from the wild ferment of a durian fruit (Durio zibethinus).</title>
        <authorList>
            <person name="Heng Y.C."/>
            <person name="Menon N."/>
            <person name="Chen B."/>
            <person name="Loo B.Z.L."/>
            <person name="Wong G.W.J."/>
            <person name="Lim A.C.H."/>
            <person name="Silvaraju S."/>
            <person name="Kittelmann S."/>
        </authorList>
    </citation>
    <scope>NUCLEOTIDE SEQUENCE [LARGE SCALE GENOMIC DNA]</scope>
    <source>
        <strain evidence="3 4">WILCCON 0076</strain>
    </source>
</reference>
<keyword evidence="1" id="KW-1003">Cell membrane</keyword>
<protein>
    <recommendedName>
        <fullName evidence="1">Protein DltD</fullName>
    </recommendedName>
</protein>
<keyword evidence="2" id="KW-0812">Transmembrane</keyword>
<name>A0A9X2FK59_9LACO</name>
<dbReference type="InterPro" id="IPR023896">
    <property type="entry name" value="LTA_DltD"/>
</dbReference>
<dbReference type="InterPro" id="IPR006998">
    <property type="entry name" value="DltD"/>
</dbReference>
<dbReference type="PANTHER" id="PTHR40039:SF1">
    <property type="entry name" value="PROTEIN DLTD"/>
    <property type="match status" value="1"/>
</dbReference>
<accession>A0A9X2FK59</accession>
<organism evidence="3 4">
    <name type="scientific">Ligilactobacillus ubinensis</name>
    <dbReference type="NCBI Taxonomy" id="2876789"/>
    <lineage>
        <taxon>Bacteria</taxon>
        <taxon>Bacillati</taxon>
        <taxon>Bacillota</taxon>
        <taxon>Bacilli</taxon>
        <taxon>Lactobacillales</taxon>
        <taxon>Lactobacillaceae</taxon>
        <taxon>Ligilactobacillus</taxon>
    </lineage>
</organism>
<dbReference type="PANTHER" id="PTHR40039">
    <property type="entry name" value="PROTEIN DLTD"/>
    <property type="match status" value="1"/>
</dbReference>
<evidence type="ECO:0000313" key="3">
    <source>
        <dbReference type="EMBL" id="MCP0886810.1"/>
    </source>
</evidence>
<comment type="pathway">
    <text evidence="1">Cell wall biogenesis; lipoteichoic acid biosynthesis.</text>
</comment>
<comment type="caution">
    <text evidence="3">The sequence shown here is derived from an EMBL/GenBank/DDBJ whole genome shotgun (WGS) entry which is preliminary data.</text>
</comment>
<comment type="similarity">
    <text evidence="1">Belongs to the DltD family.</text>
</comment>
<evidence type="ECO:0000256" key="2">
    <source>
        <dbReference type="SAM" id="Phobius"/>
    </source>
</evidence>
<feature type="transmembrane region" description="Helical" evidence="2">
    <location>
        <begin position="7"/>
        <end position="29"/>
    </location>
</feature>